<evidence type="ECO:0000256" key="4">
    <source>
        <dbReference type="ARBA" id="ARBA00022777"/>
    </source>
</evidence>
<evidence type="ECO:0000256" key="6">
    <source>
        <dbReference type="SAM" id="Coils"/>
    </source>
</evidence>
<proteinExistence type="predicted"/>
<dbReference type="SUPFAM" id="SSF55874">
    <property type="entry name" value="ATPase domain of HSP90 chaperone/DNA topoisomerase II/histidine kinase"/>
    <property type="match status" value="1"/>
</dbReference>
<dbReference type="EMBL" id="JADPIE010000004">
    <property type="protein sequence ID" value="MBF8437198.1"/>
    <property type="molecule type" value="Genomic_DNA"/>
</dbReference>
<dbReference type="Pfam" id="PF05384">
    <property type="entry name" value="DegS"/>
    <property type="match status" value="1"/>
</dbReference>
<sequence>MVDSDNLGNNLEDIMAKTISFIEDSTQDVFAIAESSREELDNIKNELLLIQQEIEEVIDKLDSKEKENKEARQRLMEVSQQFDRYSEREIKKVYELAEDTSVEIAVLREKEEQLQQRRRELEERYKKMEKTNNKAESLVSRMGVVKDFLDGELVDINDQFDDLRNREQLAFKIIQAQEEERKRVAREIHDGPAQSMANLVLRTEIVQQILKEDKDQALNELDDFKDIVRTSVKDIRKIIYDLRPMSLDDLGLVPTLRKYIDDFTTETGIMVELMIRGEERTLPSSYEVTIFRLVQEALTNMRKHSDANSGRVQIEFTRNDIKILIIDDGRGFDQNGDFENSYGIISMKERCKLLQGDFKISSEPGKGTRINIVLPLDIERKG</sequence>
<dbReference type="InterPro" id="IPR008595">
    <property type="entry name" value="DegS"/>
</dbReference>
<keyword evidence="6" id="KW-0175">Coiled coil</keyword>
<evidence type="ECO:0000259" key="7">
    <source>
        <dbReference type="PROSITE" id="PS50109"/>
    </source>
</evidence>
<reference evidence="8" key="1">
    <citation type="submission" date="2020-11" db="EMBL/GenBank/DDBJ databases">
        <title>Halonatronomonas betainensis gen. nov., sp. nov. a novel haloalkaliphilic representative of the family Halanaerobiacae capable of betaine degradation.</title>
        <authorList>
            <person name="Boltyanskaya Y."/>
            <person name="Kevbrin V."/>
            <person name="Detkova E."/>
            <person name="Grouzdev D.S."/>
            <person name="Koziaeva V."/>
            <person name="Zhilina T."/>
        </authorList>
    </citation>
    <scope>NUCLEOTIDE SEQUENCE</scope>
    <source>
        <strain evidence="8">Z-7014</strain>
    </source>
</reference>
<keyword evidence="9" id="KW-1185">Reference proteome</keyword>
<dbReference type="GO" id="GO:0046983">
    <property type="term" value="F:protein dimerization activity"/>
    <property type="evidence" value="ECO:0007669"/>
    <property type="project" value="InterPro"/>
</dbReference>
<dbReference type="PIRSF" id="PIRSF003169">
    <property type="entry name" value="STHK_DegS"/>
    <property type="match status" value="1"/>
</dbReference>
<comment type="catalytic activity">
    <reaction evidence="1">
        <text>ATP + protein L-histidine = ADP + protein N-phospho-L-histidine.</text>
        <dbReference type="EC" id="2.7.13.3"/>
    </reaction>
</comment>
<name>A0A931AYM0_9FIRM</name>
<dbReference type="SMART" id="SM00387">
    <property type="entry name" value="HATPase_c"/>
    <property type="match status" value="1"/>
</dbReference>
<dbReference type="GO" id="GO:0000155">
    <property type="term" value="F:phosphorelay sensor kinase activity"/>
    <property type="evidence" value="ECO:0007669"/>
    <property type="project" value="InterPro"/>
</dbReference>
<feature type="domain" description="Histidine kinase" evidence="7">
    <location>
        <begin position="187"/>
        <end position="378"/>
    </location>
</feature>
<evidence type="ECO:0000313" key="9">
    <source>
        <dbReference type="Proteomes" id="UP000621436"/>
    </source>
</evidence>
<keyword evidence="3" id="KW-0808">Transferase</keyword>
<comment type="caution">
    <text evidence="8">The sequence shown here is derived from an EMBL/GenBank/DDBJ whole genome shotgun (WGS) entry which is preliminary data.</text>
</comment>
<dbReference type="InterPro" id="IPR050482">
    <property type="entry name" value="Sensor_HK_TwoCompSys"/>
</dbReference>
<dbReference type="InterPro" id="IPR005467">
    <property type="entry name" value="His_kinase_dom"/>
</dbReference>
<dbReference type="Gene3D" id="1.20.5.1930">
    <property type="match status" value="1"/>
</dbReference>
<dbReference type="PROSITE" id="PS50109">
    <property type="entry name" value="HIS_KIN"/>
    <property type="match status" value="1"/>
</dbReference>
<evidence type="ECO:0000256" key="3">
    <source>
        <dbReference type="ARBA" id="ARBA00022679"/>
    </source>
</evidence>
<gene>
    <name evidence="8" type="ORF">I0Q91_08920</name>
</gene>
<dbReference type="Proteomes" id="UP000621436">
    <property type="component" value="Unassembled WGS sequence"/>
</dbReference>
<dbReference type="CDD" id="cd16917">
    <property type="entry name" value="HATPase_UhpB-NarQ-NarX-like"/>
    <property type="match status" value="1"/>
</dbReference>
<dbReference type="InterPro" id="IPR036890">
    <property type="entry name" value="HATPase_C_sf"/>
</dbReference>
<keyword evidence="5" id="KW-0902">Two-component regulatory system</keyword>
<dbReference type="RefSeq" id="WP_270454160.1">
    <property type="nucleotide sequence ID" value="NZ_JADPIE010000004.1"/>
</dbReference>
<protein>
    <recommendedName>
        <fullName evidence="2">histidine kinase</fullName>
        <ecNumber evidence="2">2.7.13.3</ecNumber>
    </recommendedName>
</protein>
<evidence type="ECO:0000256" key="2">
    <source>
        <dbReference type="ARBA" id="ARBA00012438"/>
    </source>
</evidence>
<evidence type="ECO:0000256" key="1">
    <source>
        <dbReference type="ARBA" id="ARBA00000085"/>
    </source>
</evidence>
<dbReference type="InterPro" id="IPR003594">
    <property type="entry name" value="HATPase_dom"/>
</dbReference>
<accession>A0A931AYM0</accession>
<dbReference type="InterPro" id="IPR016381">
    <property type="entry name" value="Sig_transdc_His_kinase_DegS"/>
</dbReference>
<dbReference type="EC" id="2.7.13.3" evidence="2"/>
<organism evidence="8 9">
    <name type="scientific">Halonatronomonas betaini</name>
    <dbReference type="NCBI Taxonomy" id="2778430"/>
    <lineage>
        <taxon>Bacteria</taxon>
        <taxon>Bacillati</taxon>
        <taxon>Bacillota</taxon>
        <taxon>Clostridia</taxon>
        <taxon>Halanaerobiales</taxon>
        <taxon>Halarsenatibacteraceae</taxon>
        <taxon>Halonatronomonas</taxon>
    </lineage>
</organism>
<evidence type="ECO:0000256" key="5">
    <source>
        <dbReference type="ARBA" id="ARBA00023012"/>
    </source>
</evidence>
<dbReference type="Pfam" id="PF02518">
    <property type="entry name" value="HATPase_c"/>
    <property type="match status" value="1"/>
</dbReference>
<dbReference type="PANTHER" id="PTHR24421:SF55">
    <property type="entry name" value="SENSOR HISTIDINE KINASE YDFH"/>
    <property type="match status" value="1"/>
</dbReference>
<dbReference type="InterPro" id="IPR011712">
    <property type="entry name" value="Sig_transdc_His_kin_sub3_dim/P"/>
</dbReference>
<feature type="coiled-coil region" evidence="6">
    <location>
        <begin position="33"/>
        <end position="138"/>
    </location>
</feature>
<dbReference type="GO" id="GO:0016020">
    <property type="term" value="C:membrane"/>
    <property type="evidence" value="ECO:0007669"/>
    <property type="project" value="InterPro"/>
</dbReference>
<keyword evidence="4 8" id="KW-0418">Kinase</keyword>
<dbReference type="AlphaFoldDB" id="A0A931AYM0"/>
<dbReference type="Gene3D" id="3.30.565.10">
    <property type="entry name" value="Histidine kinase-like ATPase, C-terminal domain"/>
    <property type="match status" value="1"/>
</dbReference>
<dbReference type="PANTHER" id="PTHR24421">
    <property type="entry name" value="NITRATE/NITRITE SENSOR PROTEIN NARX-RELATED"/>
    <property type="match status" value="1"/>
</dbReference>
<evidence type="ECO:0000313" key="8">
    <source>
        <dbReference type="EMBL" id="MBF8437198.1"/>
    </source>
</evidence>
<dbReference type="Pfam" id="PF07730">
    <property type="entry name" value="HisKA_3"/>
    <property type="match status" value="1"/>
</dbReference>